<gene>
    <name evidence="4" type="ORF">BCR42DRAFT_451590</name>
</gene>
<dbReference type="AlphaFoldDB" id="A0A1X2IH25"/>
<evidence type="ECO:0000313" key="5">
    <source>
        <dbReference type="Proteomes" id="UP000193560"/>
    </source>
</evidence>
<dbReference type="Gene3D" id="3.40.570.10">
    <property type="entry name" value="Extracellular Endonuclease, subunit A"/>
    <property type="match status" value="2"/>
</dbReference>
<reference evidence="4 5" key="1">
    <citation type="submission" date="2016-07" db="EMBL/GenBank/DDBJ databases">
        <title>Pervasive Adenine N6-methylation of Active Genes in Fungi.</title>
        <authorList>
            <consortium name="DOE Joint Genome Institute"/>
            <person name="Mondo S.J."/>
            <person name="Dannebaum R.O."/>
            <person name="Kuo R.C."/>
            <person name="Labutti K."/>
            <person name="Haridas S."/>
            <person name="Kuo A."/>
            <person name="Salamov A."/>
            <person name="Ahrendt S.R."/>
            <person name="Lipzen A."/>
            <person name="Sullivan W."/>
            <person name="Andreopoulos W.B."/>
            <person name="Clum A."/>
            <person name="Lindquist E."/>
            <person name="Daum C."/>
            <person name="Ramamoorthy G.K."/>
            <person name="Gryganskyi A."/>
            <person name="Culley D."/>
            <person name="Magnuson J.K."/>
            <person name="James T.Y."/>
            <person name="O'Malley M.A."/>
            <person name="Stajich J.E."/>
            <person name="Spatafora J.W."/>
            <person name="Visel A."/>
            <person name="Grigoriev I.V."/>
        </authorList>
    </citation>
    <scope>NUCLEOTIDE SEQUENCE [LARGE SCALE GENOMIC DNA]</scope>
    <source>
        <strain evidence="4 5">NRRL 1336</strain>
    </source>
</reference>
<feature type="domain" description="ENPP1-3/EXOG-like endonuclease/phosphodiesterase" evidence="2">
    <location>
        <begin position="4"/>
        <end position="168"/>
    </location>
</feature>
<dbReference type="InterPro" id="IPR001604">
    <property type="entry name" value="Endo_G_ENPP1-like_dom"/>
</dbReference>
<evidence type="ECO:0000313" key="4">
    <source>
        <dbReference type="EMBL" id="ORZ15635.1"/>
    </source>
</evidence>
<dbReference type="InterPro" id="IPR044929">
    <property type="entry name" value="DNA/RNA_non-sp_Endonuclease_sf"/>
</dbReference>
<evidence type="ECO:0000259" key="2">
    <source>
        <dbReference type="SMART" id="SM00477"/>
    </source>
</evidence>
<dbReference type="InterPro" id="IPR040255">
    <property type="entry name" value="Non-specific_endonuclease"/>
</dbReference>
<dbReference type="PANTHER" id="PTHR13966:SF5">
    <property type="entry name" value="ENDONUCLEASE G, MITOCHONDRIAL"/>
    <property type="match status" value="1"/>
</dbReference>
<dbReference type="InterPro" id="IPR020821">
    <property type="entry name" value="ENPP1-3/EXOG-like_nuc-like"/>
</dbReference>
<sequence>MVYRNAYVTSYNCRERNHNWIAEHFIADSLRKTDDADRDKCCFKEDDTILPQFLRSLMTITKVDSIVVTWYLPLMSRIVNSKRTKVSARLTLPLGPAMDLIRDYWAHESHGKFYVKYQAIGNPPNVIVPTHLYNVFVMKSNGIYKFMVPVDAVERGSDLTFFDRMGQPRRTALTCARLSSAQIVLSKFHQGKQKTAVTA</sequence>
<dbReference type="PANTHER" id="PTHR13966">
    <property type="entry name" value="ENDONUCLEASE RELATED"/>
    <property type="match status" value="1"/>
</dbReference>
<dbReference type="InterPro" id="IPR044925">
    <property type="entry name" value="His-Me_finger_sf"/>
</dbReference>
<dbReference type="EMBL" id="MCGE01000012">
    <property type="protein sequence ID" value="ORZ15635.1"/>
    <property type="molecule type" value="Genomic_DNA"/>
</dbReference>
<dbReference type="GO" id="GO:0006309">
    <property type="term" value="P:apoptotic DNA fragmentation"/>
    <property type="evidence" value="ECO:0007669"/>
    <property type="project" value="TreeGrafter"/>
</dbReference>
<dbReference type="SMART" id="SM00477">
    <property type="entry name" value="NUC"/>
    <property type="match status" value="1"/>
</dbReference>
<evidence type="ECO:0000259" key="3">
    <source>
        <dbReference type="SMART" id="SM00892"/>
    </source>
</evidence>
<dbReference type="OrthoDB" id="5418055at2759"/>
<dbReference type="GO" id="GO:0046872">
    <property type="term" value="F:metal ion binding"/>
    <property type="evidence" value="ECO:0007669"/>
    <property type="project" value="InterPro"/>
</dbReference>
<organism evidence="4 5">
    <name type="scientific">Absidia repens</name>
    <dbReference type="NCBI Taxonomy" id="90262"/>
    <lineage>
        <taxon>Eukaryota</taxon>
        <taxon>Fungi</taxon>
        <taxon>Fungi incertae sedis</taxon>
        <taxon>Mucoromycota</taxon>
        <taxon>Mucoromycotina</taxon>
        <taxon>Mucoromycetes</taxon>
        <taxon>Mucorales</taxon>
        <taxon>Cunninghamellaceae</taxon>
        <taxon>Absidia</taxon>
    </lineage>
</organism>
<dbReference type="GO" id="GO:0005743">
    <property type="term" value="C:mitochondrial inner membrane"/>
    <property type="evidence" value="ECO:0007669"/>
    <property type="project" value="TreeGrafter"/>
</dbReference>
<dbReference type="SMART" id="SM00892">
    <property type="entry name" value="Endonuclease_NS"/>
    <property type="match status" value="1"/>
</dbReference>
<name>A0A1X2IH25_9FUNG</name>
<feature type="domain" description="DNA/RNA non-specific endonuclease/pyrophosphatase/phosphodiesterase" evidence="3">
    <location>
        <begin position="3"/>
        <end position="165"/>
    </location>
</feature>
<proteinExistence type="inferred from homology"/>
<protein>
    <submittedName>
        <fullName evidence="4">Uncharacterized protein</fullName>
    </submittedName>
</protein>
<dbReference type="GO" id="GO:0005634">
    <property type="term" value="C:nucleus"/>
    <property type="evidence" value="ECO:0007669"/>
    <property type="project" value="TreeGrafter"/>
</dbReference>
<dbReference type="Proteomes" id="UP000193560">
    <property type="component" value="Unassembled WGS sequence"/>
</dbReference>
<dbReference type="SUPFAM" id="SSF54060">
    <property type="entry name" value="His-Me finger endonucleases"/>
    <property type="match status" value="1"/>
</dbReference>
<dbReference type="GO" id="GO:0003676">
    <property type="term" value="F:nucleic acid binding"/>
    <property type="evidence" value="ECO:0007669"/>
    <property type="project" value="InterPro"/>
</dbReference>
<accession>A0A1X2IH25</accession>
<keyword evidence="5" id="KW-1185">Reference proteome</keyword>
<comment type="caution">
    <text evidence="4">The sequence shown here is derived from an EMBL/GenBank/DDBJ whole genome shotgun (WGS) entry which is preliminary data.</text>
</comment>
<comment type="similarity">
    <text evidence="1">Belongs to the DNA/RNA non-specific endonuclease family.</text>
</comment>
<evidence type="ECO:0000256" key="1">
    <source>
        <dbReference type="ARBA" id="ARBA00010052"/>
    </source>
</evidence>
<dbReference type="GO" id="GO:0004521">
    <property type="term" value="F:RNA endonuclease activity"/>
    <property type="evidence" value="ECO:0007669"/>
    <property type="project" value="TreeGrafter"/>
</dbReference>
<dbReference type="GO" id="GO:0000014">
    <property type="term" value="F:single-stranded DNA endodeoxyribonuclease activity"/>
    <property type="evidence" value="ECO:0007669"/>
    <property type="project" value="TreeGrafter"/>
</dbReference>
<dbReference type="STRING" id="90262.A0A1X2IH25"/>